<dbReference type="EMBL" id="CM042019">
    <property type="protein sequence ID" value="KAI3824744.1"/>
    <property type="molecule type" value="Genomic_DNA"/>
</dbReference>
<sequence length="94" mass="10283">MKDKWNELGETSGTHMQEPEAKSKDGGKATKEDVVQSEDQKAAPTREYIGAVVDNTEDLDDFTLILDNKRNPEVEPEQATEDPPISGLRGSVGP</sequence>
<protein>
    <submittedName>
        <fullName evidence="1">Uncharacterized protein</fullName>
    </submittedName>
</protein>
<name>A0ACB9JXH4_9ASTR</name>
<dbReference type="Proteomes" id="UP001056120">
    <property type="component" value="Linkage Group LG02"/>
</dbReference>
<organism evidence="1 2">
    <name type="scientific">Smallanthus sonchifolius</name>
    <dbReference type="NCBI Taxonomy" id="185202"/>
    <lineage>
        <taxon>Eukaryota</taxon>
        <taxon>Viridiplantae</taxon>
        <taxon>Streptophyta</taxon>
        <taxon>Embryophyta</taxon>
        <taxon>Tracheophyta</taxon>
        <taxon>Spermatophyta</taxon>
        <taxon>Magnoliopsida</taxon>
        <taxon>eudicotyledons</taxon>
        <taxon>Gunneridae</taxon>
        <taxon>Pentapetalae</taxon>
        <taxon>asterids</taxon>
        <taxon>campanulids</taxon>
        <taxon>Asterales</taxon>
        <taxon>Asteraceae</taxon>
        <taxon>Asteroideae</taxon>
        <taxon>Heliantheae alliance</taxon>
        <taxon>Millerieae</taxon>
        <taxon>Smallanthus</taxon>
    </lineage>
</organism>
<evidence type="ECO:0000313" key="2">
    <source>
        <dbReference type="Proteomes" id="UP001056120"/>
    </source>
</evidence>
<gene>
    <name evidence="1" type="ORF">L1987_06215</name>
</gene>
<reference evidence="2" key="1">
    <citation type="journal article" date="2022" name="Mol. Ecol. Resour.">
        <title>The genomes of chicory, endive, great burdock and yacon provide insights into Asteraceae palaeo-polyploidization history and plant inulin production.</title>
        <authorList>
            <person name="Fan W."/>
            <person name="Wang S."/>
            <person name="Wang H."/>
            <person name="Wang A."/>
            <person name="Jiang F."/>
            <person name="Liu H."/>
            <person name="Zhao H."/>
            <person name="Xu D."/>
            <person name="Zhang Y."/>
        </authorList>
    </citation>
    <scope>NUCLEOTIDE SEQUENCE [LARGE SCALE GENOMIC DNA]</scope>
    <source>
        <strain evidence="2">cv. Yunnan</strain>
    </source>
</reference>
<comment type="caution">
    <text evidence="1">The sequence shown here is derived from an EMBL/GenBank/DDBJ whole genome shotgun (WGS) entry which is preliminary data.</text>
</comment>
<keyword evidence="2" id="KW-1185">Reference proteome</keyword>
<accession>A0ACB9JXH4</accession>
<reference evidence="1 2" key="2">
    <citation type="journal article" date="2022" name="Mol. Ecol. Resour.">
        <title>The genomes of chicory, endive, great burdock and yacon provide insights into Asteraceae paleo-polyploidization history and plant inulin production.</title>
        <authorList>
            <person name="Fan W."/>
            <person name="Wang S."/>
            <person name="Wang H."/>
            <person name="Wang A."/>
            <person name="Jiang F."/>
            <person name="Liu H."/>
            <person name="Zhao H."/>
            <person name="Xu D."/>
            <person name="Zhang Y."/>
        </authorList>
    </citation>
    <scope>NUCLEOTIDE SEQUENCE [LARGE SCALE GENOMIC DNA]</scope>
    <source>
        <strain evidence="2">cv. Yunnan</strain>
        <tissue evidence="1">Leaves</tissue>
    </source>
</reference>
<proteinExistence type="predicted"/>
<evidence type="ECO:0000313" key="1">
    <source>
        <dbReference type="EMBL" id="KAI3824744.1"/>
    </source>
</evidence>